<dbReference type="SUPFAM" id="SSF52172">
    <property type="entry name" value="CheY-like"/>
    <property type="match status" value="1"/>
</dbReference>
<proteinExistence type="predicted"/>
<dbReference type="SUPFAM" id="SSF55874">
    <property type="entry name" value="ATPase domain of HSP90 chaperone/DNA topoisomerase II/histidine kinase"/>
    <property type="match status" value="1"/>
</dbReference>
<dbReference type="PANTHER" id="PTHR43065">
    <property type="entry name" value="SENSOR HISTIDINE KINASE"/>
    <property type="match status" value="1"/>
</dbReference>
<dbReference type="InterPro" id="IPR004358">
    <property type="entry name" value="Sig_transdc_His_kin-like_C"/>
</dbReference>
<dbReference type="InterPro" id="IPR036890">
    <property type="entry name" value="HATPase_C_sf"/>
</dbReference>
<dbReference type="Gene3D" id="3.30.565.10">
    <property type="entry name" value="Histidine kinase-like ATPase, C-terminal domain"/>
    <property type="match status" value="1"/>
</dbReference>
<comment type="caution">
    <text evidence="8">The sequence shown here is derived from an EMBL/GenBank/DDBJ whole genome shotgun (WGS) entry which is preliminary data.</text>
</comment>
<dbReference type="PROSITE" id="PS50110">
    <property type="entry name" value="RESPONSE_REGULATORY"/>
    <property type="match status" value="1"/>
</dbReference>
<dbReference type="Pfam" id="PF02518">
    <property type="entry name" value="HATPase_c"/>
    <property type="match status" value="1"/>
</dbReference>
<reference evidence="8" key="1">
    <citation type="submission" date="2020-04" db="EMBL/GenBank/DDBJ databases">
        <title>Deep metagenomics examines the oral microbiome during advanced dental caries in children, revealing novel taxa and co-occurrences with host molecules.</title>
        <authorList>
            <person name="Baker J.L."/>
            <person name="Morton J.T."/>
            <person name="Dinis M."/>
            <person name="Alvarez R."/>
            <person name="Tran N.C."/>
            <person name="Knight R."/>
            <person name="Edlund A."/>
        </authorList>
    </citation>
    <scope>NUCLEOTIDE SEQUENCE</scope>
    <source>
        <strain evidence="8">JCVI_32_bin.24</strain>
    </source>
</reference>
<dbReference type="Gene3D" id="1.10.287.130">
    <property type="match status" value="1"/>
</dbReference>
<evidence type="ECO:0000259" key="6">
    <source>
        <dbReference type="PROSITE" id="PS50109"/>
    </source>
</evidence>
<dbReference type="PRINTS" id="PR00344">
    <property type="entry name" value="BCTRLSENSOR"/>
</dbReference>
<evidence type="ECO:0000256" key="3">
    <source>
        <dbReference type="ARBA" id="ARBA00022553"/>
    </source>
</evidence>
<feature type="coiled-coil region" evidence="5">
    <location>
        <begin position="103"/>
        <end position="130"/>
    </location>
</feature>
<dbReference type="InterPro" id="IPR001789">
    <property type="entry name" value="Sig_transdc_resp-reg_receiver"/>
</dbReference>
<feature type="domain" description="Histidine kinase" evidence="6">
    <location>
        <begin position="167"/>
        <end position="412"/>
    </location>
</feature>
<evidence type="ECO:0000313" key="9">
    <source>
        <dbReference type="Proteomes" id="UP000718593"/>
    </source>
</evidence>
<organism evidence="8 9">
    <name type="scientific">Dechloromonas agitata</name>
    <dbReference type="NCBI Taxonomy" id="73030"/>
    <lineage>
        <taxon>Bacteria</taxon>
        <taxon>Pseudomonadati</taxon>
        <taxon>Pseudomonadota</taxon>
        <taxon>Betaproteobacteria</taxon>
        <taxon>Rhodocyclales</taxon>
        <taxon>Azonexaceae</taxon>
        <taxon>Dechloromonas</taxon>
    </lineage>
</organism>
<dbReference type="AlphaFoldDB" id="A0A930BRB1"/>
<comment type="catalytic activity">
    <reaction evidence="1">
        <text>ATP + protein L-histidine = ADP + protein N-phospho-L-histidine.</text>
        <dbReference type="EC" id="2.7.13.3"/>
    </reaction>
</comment>
<feature type="domain" description="Response regulatory" evidence="7">
    <location>
        <begin position="1"/>
        <end position="104"/>
    </location>
</feature>
<dbReference type="GO" id="GO:0000155">
    <property type="term" value="F:phosphorelay sensor kinase activity"/>
    <property type="evidence" value="ECO:0007669"/>
    <property type="project" value="InterPro"/>
</dbReference>
<evidence type="ECO:0000256" key="4">
    <source>
        <dbReference type="PROSITE-ProRule" id="PRU00169"/>
    </source>
</evidence>
<sequence length="425" mass="46754">MIAAMLAKDYQVLTADCGQQALDLATGPTPPDLILLDVMMPEMDGYQVLARLRQHPQACNIPVIFLTAMTELAEESQGLESGAVDYLTKPVHASILLARVRTQIELKQGRDRLRDQNAQLEQLVEQRTAHLRASLEEQQMLNDKLAETQRHLLQADKMASLGQLAAGVAHEINNPVSFVNTNLGALERYTEAMFAIIEAADKAAAHAPDSSDYAVFQQIKRDKDFEFLRADVVQTLSESHDGLARVRKIVADLKSYAHRGSDKLEIFSVHDGIDSTLNIVWNDLKYKCTVDKQYAADLPDIQGYPSQLNQVFMNLLVNAGHAIEHNGKITITTERDGEEHIKIRISDTGSGISPENLAHIFDPFFTTKPVGQGTGLGLALAIKIIHKHQGHISCDSVVGAGTTFTLRLPTHLTLADVLAETDDTV</sequence>
<evidence type="ECO:0000313" key="8">
    <source>
        <dbReference type="EMBL" id="MBF1164689.1"/>
    </source>
</evidence>
<dbReference type="PANTHER" id="PTHR43065:SF50">
    <property type="entry name" value="HISTIDINE KINASE"/>
    <property type="match status" value="1"/>
</dbReference>
<dbReference type="InterPro" id="IPR036097">
    <property type="entry name" value="HisK_dim/P_sf"/>
</dbReference>
<dbReference type="PROSITE" id="PS50109">
    <property type="entry name" value="HIS_KIN"/>
    <property type="match status" value="1"/>
</dbReference>
<dbReference type="InterPro" id="IPR011006">
    <property type="entry name" value="CheY-like_superfamily"/>
</dbReference>
<keyword evidence="3 4" id="KW-0597">Phosphoprotein</keyword>
<evidence type="ECO:0000256" key="5">
    <source>
        <dbReference type="SAM" id="Coils"/>
    </source>
</evidence>
<dbReference type="InterPro" id="IPR005467">
    <property type="entry name" value="His_kinase_dom"/>
</dbReference>
<dbReference type="EC" id="2.7.13.3" evidence="2"/>
<dbReference type="InterPro" id="IPR003594">
    <property type="entry name" value="HATPase_dom"/>
</dbReference>
<dbReference type="SMART" id="SM00387">
    <property type="entry name" value="HATPase_c"/>
    <property type="match status" value="1"/>
</dbReference>
<feature type="modified residue" description="4-aspartylphosphate" evidence="4">
    <location>
        <position position="37"/>
    </location>
</feature>
<keyword evidence="5" id="KW-0175">Coiled coil</keyword>
<accession>A0A930BRB1</accession>
<dbReference type="Proteomes" id="UP000718593">
    <property type="component" value="Unassembled WGS sequence"/>
</dbReference>
<dbReference type="InterPro" id="IPR003661">
    <property type="entry name" value="HisK_dim/P_dom"/>
</dbReference>
<protein>
    <recommendedName>
        <fullName evidence="2">histidine kinase</fullName>
        <ecNumber evidence="2">2.7.13.3</ecNumber>
    </recommendedName>
</protein>
<dbReference type="CDD" id="cd00082">
    <property type="entry name" value="HisKA"/>
    <property type="match status" value="1"/>
</dbReference>
<dbReference type="SUPFAM" id="SSF47384">
    <property type="entry name" value="Homodimeric domain of signal transducing histidine kinase"/>
    <property type="match status" value="1"/>
</dbReference>
<name>A0A930BRB1_9RHOO</name>
<dbReference type="SMART" id="SM00448">
    <property type="entry name" value="REC"/>
    <property type="match status" value="1"/>
</dbReference>
<dbReference type="Pfam" id="PF00072">
    <property type="entry name" value="Response_reg"/>
    <property type="match status" value="1"/>
</dbReference>
<dbReference type="EMBL" id="JABZMI010000099">
    <property type="protein sequence ID" value="MBF1164689.1"/>
    <property type="molecule type" value="Genomic_DNA"/>
</dbReference>
<gene>
    <name evidence="8" type="ORF">HXL68_06580</name>
</gene>
<evidence type="ECO:0000259" key="7">
    <source>
        <dbReference type="PROSITE" id="PS50110"/>
    </source>
</evidence>
<dbReference type="Gene3D" id="3.40.50.2300">
    <property type="match status" value="1"/>
</dbReference>
<evidence type="ECO:0000256" key="2">
    <source>
        <dbReference type="ARBA" id="ARBA00012438"/>
    </source>
</evidence>
<evidence type="ECO:0000256" key="1">
    <source>
        <dbReference type="ARBA" id="ARBA00000085"/>
    </source>
</evidence>